<evidence type="ECO:0000256" key="5">
    <source>
        <dbReference type="RuleBase" id="RU361262"/>
    </source>
</evidence>
<evidence type="ECO:0000256" key="2">
    <source>
        <dbReference type="ARBA" id="ARBA00022963"/>
    </source>
</evidence>
<keyword evidence="1 4" id="KW-0378">Hydrolase</keyword>
<feature type="non-terminal residue" evidence="8">
    <location>
        <position position="592"/>
    </location>
</feature>
<evidence type="ECO:0000313" key="8">
    <source>
        <dbReference type="EMBL" id="GLI68628.1"/>
    </source>
</evidence>
<dbReference type="InterPro" id="IPR002641">
    <property type="entry name" value="PNPLA_dom"/>
</dbReference>
<dbReference type="Pfam" id="PF01734">
    <property type="entry name" value="Patatin"/>
    <property type="match status" value="1"/>
</dbReference>
<dbReference type="Proteomes" id="UP001165090">
    <property type="component" value="Unassembled WGS sequence"/>
</dbReference>
<dbReference type="Gene3D" id="3.40.1090.10">
    <property type="entry name" value="Cytosolic phospholipase A2 catalytic domain"/>
    <property type="match status" value="1"/>
</dbReference>
<evidence type="ECO:0000313" key="9">
    <source>
        <dbReference type="Proteomes" id="UP001165090"/>
    </source>
</evidence>
<gene>
    <name evidence="8" type="ORF">VaNZ11_013106</name>
</gene>
<keyword evidence="9" id="KW-1185">Reference proteome</keyword>
<feature type="active site" description="Nucleophile" evidence="4">
    <location>
        <position position="238"/>
    </location>
</feature>
<sequence length="592" mass="60287">SFFVGSPPGPSGSFMFYAGQGQAPVSAVQAAPGSTAGSVAVASASAAVAGAASPHRSAQSAVGPASKADVLISPPPQQPRPTNHSSAPTAAAGLSAGSAAAAAARGLAPVHIAATGGSGSGPLSPTSPTVGEGGSGAAAAPSGLPPQIALAPPREVPEPVARRDQLRLLAIKVLSILGENEHVRRALGQPAIAGRGVRVLALDGGGMRGLALVQIMRHIERRTGRPLHQLFDLVVGTSTGAIVAFGLGVFHFSLDQCEAIYTGLGHKVFNQRQATASPREELLAAAQAQVIAAASASSASASASAASAPATGWRDSLIRVLRGTSTNLRVAVYGFKHDASTFEDLLREMCDVRRLGCVNNQLIDAAALGAPKVAAVATLVSSCPVTPFLFTSYELPPDVSAAAAAMRACASSSRHLLWQAVRASSAAPYYLDDFVCGDERYQDGAATANNPSILALQQARLLWPGVPLEALVSLGCGTAPPVRRERGAHAVLDTGAVLVDAATSPDRADEALATLLPLVPGARYFRFQPNHESCAMELDDVNPQHWAALQAAVDEYCTAHAARIDELAELLLSGRGKDGDVMTGCRSAGGGG</sequence>
<dbReference type="EMBL" id="BSDZ01000080">
    <property type="protein sequence ID" value="GLI68628.1"/>
    <property type="molecule type" value="Genomic_DNA"/>
</dbReference>
<dbReference type="SUPFAM" id="SSF52151">
    <property type="entry name" value="FabD/lysophospholipase-like"/>
    <property type="match status" value="1"/>
</dbReference>
<comment type="similarity">
    <text evidence="5">Belongs to the patatin family.</text>
</comment>
<feature type="short sequence motif" description="GXGXXG" evidence="4">
    <location>
        <begin position="204"/>
        <end position="209"/>
    </location>
</feature>
<comment type="caution">
    <text evidence="8">The sequence shown here is derived from an EMBL/GenBank/DDBJ whole genome shotgun (WGS) entry which is preliminary data.</text>
</comment>
<dbReference type="InterPro" id="IPR045217">
    <property type="entry name" value="PNPLA8-like"/>
</dbReference>
<evidence type="ECO:0000259" key="7">
    <source>
        <dbReference type="PROSITE" id="PS51635"/>
    </source>
</evidence>
<feature type="region of interest" description="Disordered" evidence="6">
    <location>
        <begin position="115"/>
        <end position="156"/>
    </location>
</feature>
<protein>
    <recommendedName>
        <fullName evidence="5">Patatin</fullName>
        <ecNumber evidence="5">3.1.1.-</ecNumber>
    </recommendedName>
</protein>
<feature type="compositionally biased region" description="Low complexity" evidence="6">
    <location>
        <begin position="137"/>
        <end position="146"/>
    </location>
</feature>
<evidence type="ECO:0000256" key="1">
    <source>
        <dbReference type="ARBA" id="ARBA00022801"/>
    </source>
</evidence>
<feature type="short sequence motif" description="DGA/G" evidence="4">
    <location>
        <begin position="443"/>
        <end position="445"/>
    </location>
</feature>
<accession>A0ABQ5SFC1</accession>
<evidence type="ECO:0000256" key="4">
    <source>
        <dbReference type="PROSITE-ProRule" id="PRU01161"/>
    </source>
</evidence>
<keyword evidence="2 4" id="KW-0442">Lipid degradation</keyword>
<proteinExistence type="inferred from homology"/>
<dbReference type="PROSITE" id="PS51635">
    <property type="entry name" value="PNPLA"/>
    <property type="match status" value="1"/>
</dbReference>
<evidence type="ECO:0000256" key="3">
    <source>
        <dbReference type="ARBA" id="ARBA00023098"/>
    </source>
</evidence>
<feature type="domain" description="PNPLA" evidence="7">
    <location>
        <begin position="200"/>
        <end position="456"/>
    </location>
</feature>
<comment type="domain">
    <text evidence="5">The nitrogen atoms of the two glycine residues in the GGXR motif define the oxyanion hole, and stabilize the oxyanion that forms during the nucleophilic attack by the catalytic serine during substrate cleavage.</text>
</comment>
<dbReference type="InterPro" id="IPR016035">
    <property type="entry name" value="Acyl_Trfase/lysoPLipase"/>
</dbReference>
<comment type="function">
    <text evidence="5">Lipolytic acyl hydrolase (LAH).</text>
</comment>
<evidence type="ECO:0000256" key="6">
    <source>
        <dbReference type="SAM" id="MobiDB-lite"/>
    </source>
</evidence>
<organism evidence="8 9">
    <name type="scientific">Volvox africanus</name>
    <dbReference type="NCBI Taxonomy" id="51714"/>
    <lineage>
        <taxon>Eukaryota</taxon>
        <taxon>Viridiplantae</taxon>
        <taxon>Chlorophyta</taxon>
        <taxon>core chlorophytes</taxon>
        <taxon>Chlorophyceae</taxon>
        <taxon>CS clade</taxon>
        <taxon>Chlamydomonadales</taxon>
        <taxon>Volvocaceae</taxon>
        <taxon>Volvox</taxon>
    </lineage>
</organism>
<dbReference type="EC" id="3.1.1.-" evidence="5"/>
<keyword evidence="3 4" id="KW-0443">Lipid metabolism</keyword>
<feature type="active site" description="Proton acceptor" evidence="4">
    <location>
        <position position="443"/>
    </location>
</feature>
<dbReference type="PANTHER" id="PTHR24185">
    <property type="entry name" value="CALCIUM-INDEPENDENT PHOSPHOLIPASE A2-GAMMA"/>
    <property type="match status" value="1"/>
</dbReference>
<reference evidence="8 9" key="1">
    <citation type="journal article" date="2023" name="IScience">
        <title>Expanded male sex-determining region conserved during the evolution of homothallism in the green alga Volvox.</title>
        <authorList>
            <person name="Yamamoto K."/>
            <person name="Matsuzaki R."/>
            <person name="Mahakham W."/>
            <person name="Heman W."/>
            <person name="Sekimoto H."/>
            <person name="Kawachi M."/>
            <person name="Minakuchi Y."/>
            <person name="Toyoda A."/>
            <person name="Nozaki H."/>
        </authorList>
    </citation>
    <scope>NUCLEOTIDE SEQUENCE [LARGE SCALE GENOMIC DNA]</scope>
    <source>
        <strain evidence="8 9">NIES-4468</strain>
    </source>
</reference>
<name>A0ABQ5SFC1_9CHLO</name>
<feature type="region of interest" description="Disordered" evidence="6">
    <location>
        <begin position="57"/>
        <end position="92"/>
    </location>
</feature>
<feature type="non-terminal residue" evidence="8">
    <location>
        <position position="1"/>
    </location>
</feature>
<dbReference type="CDD" id="cd07211">
    <property type="entry name" value="Pat_PNPLA8"/>
    <property type="match status" value="1"/>
</dbReference>
<feature type="short sequence motif" description="GXSXG" evidence="4">
    <location>
        <begin position="236"/>
        <end position="240"/>
    </location>
</feature>
<dbReference type="PANTHER" id="PTHR24185:SF1">
    <property type="entry name" value="CALCIUM-INDEPENDENT PHOSPHOLIPASE A2-GAMMA"/>
    <property type="match status" value="1"/>
</dbReference>